<dbReference type="OrthoDB" id="459822at2"/>
<dbReference type="InterPro" id="IPR011335">
    <property type="entry name" value="Restrct_endonuc-II-like"/>
</dbReference>
<keyword evidence="2" id="KW-0378">Hydrolase</keyword>
<dbReference type="InterPro" id="IPR008538">
    <property type="entry name" value="Uma2"/>
</dbReference>
<dbReference type="PANTHER" id="PTHR35400:SF1">
    <property type="entry name" value="SLR1083 PROTEIN"/>
    <property type="match status" value="1"/>
</dbReference>
<evidence type="ECO:0000313" key="3">
    <source>
        <dbReference type="Proteomes" id="UP000031532"/>
    </source>
</evidence>
<dbReference type="EMBL" id="JTJC03000003">
    <property type="protein sequence ID" value="NHC35889.1"/>
    <property type="molecule type" value="Genomic_DNA"/>
</dbReference>
<gene>
    <name evidence="2" type="ORF">QH73_0014710</name>
</gene>
<dbReference type="CDD" id="cd06260">
    <property type="entry name" value="DUF820-like"/>
    <property type="match status" value="1"/>
</dbReference>
<evidence type="ECO:0000313" key="2">
    <source>
        <dbReference type="EMBL" id="NHC35889.1"/>
    </source>
</evidence>
<organism evidence="2 3">
    <name type="scientific">Scytonema millei VB511283</name>
    <dbReference type="NCBI Taxonomy" id="1245923"/>
    <lineage>
        <taxon>Bacteria</taxon>
        <taxon>Bacillati</taxon>
        <taxon>Cyanobacteriota</taxon>
        <taxon>Cyanophyceae</taxon>
        <taxon>Nostocales</taxon>
        <taxon>Scytonemataceae</taxon>
        <taxon>Scytonema</taxon>
    </lineage>
</organism>
<dbReference type="Pfam" id="PF05685">
    <property type="entry name" value="Uma2"/>
    <property type="match status" value="1"/>
</dbReference>
<dbReference type="Proteomes" id="UP000031532">
    <property type="component" value="Unassembled WGS sequence"/>
</dbReference>
<protein>
    <submittedName>
        <fullName evidence="2">Uma2 family endonuclease</fullName>
    </submittedName>
</protein>
<dbReference type="RefSeq" id="WP_015157002.1">
    <property type="nucleotide sequence ID" value="NZ_JTJC03000003.1"/>
</dbReference>
<reference evidence="2 3" key="1">
    <citation type="journal article" date="2015" name="Genome Announc.">
        <title>Draft Genome Sequence of the Terrestrial Cyanobacterium Scytonema millei VB511283, Isolated from Eastern India.</title>
        <authorList>
            <person name="Sen D."/>
            <person name="Chandrababunaidu M.M."/>
            <person name="Singh D."/>
            <person name="Sanghi N."/>
            <person name="Ghorai A."/>
            <person name="Mishra G.P."/>
            <person name="Madduluri M."/>
            <person name="Adhikary S.P."/>
            <person name="Tripathy S."/>
        </authorList>
    </citation>
    <scope>NUCLEOTIDE SEQUENCE [LARGE SCALE GENOMIC DNA]</scope>
    <source>
        <strain evidence="2 3">VB511283</strain>
    </source>
</reference>
<keyword evidence="2" id="KW-0255">Endonuclease</keyword>
<dbReference type="InterPro" id="IPR012296">
    <property type="entry name" value="Nuclease_put_TT1808"/>
</dbReference>
<dbReference type="Gene3D" id="3.90.1570.10">
    <property type="entry name" value="tt1808, chain A"/>
    <property type="match status" value="1"/>
</dbReference>
<feature type="domain" description="Putative restriction endonuclease" evidence="1">
    <location>
        <begin position="18"/>
        <end position="192"/>
    </location>
</feature>
<accession>A0A9X5E666</accession>
<evidence type="ECO:0000259" key="1">
    <source>
        <dbReference type="Pfam" id="PF05685"/>
    </source>
</evidence>
<dbReference type="SUPFAM" id="SSF52980">
    <property type="entry name" value="Restriction endonuclease-like"/>
    <property type="match status" value="1"/>
</dbReference>
<keyword evidence="3" id="KW-1185">Reference proteome</keyword>
<proteinExistence type="predicted"/>
<sequence>MNISQVELPTDTWVKASWDEYVQIVENPQLEKAKGYYFNDRMRIEMPPVGNDHASDHSIINYAVHLWAAIKGIDLNGKDNCTYRKTGIREAQPDVSYYIGGNAEAIPWGTTIINLDLYPPPTLAIEVANTSLSDDKGEKRLLYEQLGVAEYWIVDVKNIEIFAFSVANGGSRRITQSQVLLGLEIALLEAALRRTREMNHGRVSAWLLSQFQQ</sequence>
<keyword evidence="2" id="KW-0540">Nuclease</keyword>
<dbReference type="PANTHER" id="PTHR35400">
    <property type="entry name" value="SLR1083 PROTEIN"/>
    <property type="match status" value="1"/>
</dbReference>
<dbReference type="GO" id="GO:0004519">
    <property type="term" value="F:endonuclease activity"/>
    <property type="evidence" value="ECO:0007669"/>
    <property type="project" value="UniProtKB-KW"/>
</dbReference>
<comment type="caution">
    <text evidence="2">The sequence shown here is derived from an EMBL/GenBank/DDBJ whole genome shotgun (WGS) entry which is preliminary data.</text>
</comment>
<name>A0A9X5E666_9CYAN</name>
<dbReference type="AlphaFoldDB" id="A0A9X5E666"/>